<protein>
    <submittedName>
        <fullName evidence="1">GyrI-like domain-containing protein</fullName>
    </submittedName>
</protein>
<accession>A0ABS2HAZ0</accession>
<reference evidence="1 2" key="1">
    <citation type="submission" date="2021-01" db="EMBL/GenBank/DDBJ databases">
        <title>Paenibacillus sp.nov. isolated from the rhizosphere soil of tomato plant.</title>
        <authorList>
            <person name="Thin K.K."/>
            <person name="Zhang X."/>
            <person name="He S."/>
        </authorList>
    </citation>
    <scope>NUCLEOTIDE SEQUENCE [LARGE SCALE GENOMIC DNA]</scope>
    <source>
        <strain evidence="1 2">DXFW5</strain>
    </source>
</reference>
<proteinExistence type="predicted"/>
<gene>
    <name evidence="1" type="ORF">IM700_013670</name>
</gene>
<dbReference type="Proteomes" id="UP001516620">
    <property type="component" value="Unassembled WGS sequence"/>
</dbReference>
<evidence type="ECO:0000313" key="1">
    <source>
        <dbReference type="EMBL" id="MBM6996698.1"/>
    </source>
</evidence>
<comment type="caution">
    <text evidence="1">The sequence shown here is derived from an EMBL/GenBank/DDBJ whole genome shotgun (WGS) entry which is preliminary data.</text>
</comment>
<organism evidence="1 2">
    <name type="scientific">Paenibacillus rhizolycopersici</name>
    <dbReference type="NCBI Taxonomy" id="2780073"/>
    <lineage>
        <taxon>Bacteria</taxon>
        <taxon>Bacillati</taxon>
        <taxon>Bacillota</taxon>
        <taxon>Bacilli</taxon>
        <taxon>Bacillales</taxon>
        <taxon>Paenibacillaceae</taxon>
        <taxon>Paenibacillus</taxon>
    </lineage>
</organism>
<dbReference type="RefSeq" id="WP_193416122.1">
    <property type="nucleotide sequence ID" value="NZ_JADCNN020000011.1"/>
</dbReference>
<keyword evidence="2" id="KW-1185">Reference proteome</keyword>
<name>A0ABS2HAZ0_9BACL</name>
<evidence type="ECO:0000313" key="2">
    <source>
        <dbReference type="Proteomes" id="UP001516620"/>
    </source>
</evidence>
<dbReference type="EMBL" id="JADCNN020000011">
    <property type="protein sequence ID" value="MBM6996698.1"/>
    <property type="molecule type" value="Genomic_DNA"/>
</dbReference>
<sequence length="158" mass="18045">MPFRIISIPPFKAVSSGVDKNADFSENGVLGKFNAYFSKLKPGPRDGFMPRDFLYYDAEKEGLVWMYALTDEMDAEGFEVMDFEGGSYLTYHYKDGDHEANDRLYHEALAWIEQSENFVLDQRTNHYAMGHIITPPEVIKATGTAQMEAFIPVRLKTN</sequence>